<proteinExistence type="predicted"/>
<evidence type="ECO:0000313" key="3">
    <source>
        <dbReference type="EMBL" id="GBP19512.1"/>
    </source>
</evidence>
<dbReference type="STRING" id="151549.A0A4C1TZM2"/>
<evidence type="ECO:0000259" key="2">
    <source>
        <dbReference type="Pfam" id="PF13843"/>
    </source>
</evidence>
<reference evidence="3 4" key="1">
    <citation type="journal article" date="2019" name="Commun. Biol.">
        <title>The bagworm genome reveals a unique fibroin gene that provides high tensile strength.</title>
        <authorList>
            <person name="Kono N."/>
            <person name="Nakamura H."/>
            <person name="Ohtoshi R."/>
            <person name="Tomita M."/>
            <person name="Numata K."/>
            <person name="Arakawa K."/>
        </authorList>
    </citation>
    <scope>NUCLEOTIDE SEQUENCE [LARGE SCALE GENOMIC DNA]</scope>
</reference>
<feature type="region of interest" description="Disordered" evidence="1">
    <location>
        <begin position="75"/>
        <end position="102"/>
    </location>
</feature>
<dbReference type="EMBL" id="BGZK01000109">
    <property type="protein sequence ID" value="GBP19512.1"/>
    <property type="molecule type" value="Genomic_DNA"/>
</dbReference>
<organism evidence="3 4">
    <name type="scientific">Eumeta variegata</name>
    <name type="common">Bagworm moth</name>
    <name type="synonym">Eumeta japonica</name>
    <dbReference type="NCBI Taxonomy" id="151549"/>
    <lineage>
        <taxon>Eukaryota</taxon>
        <taxon>Metazoa</taxon>
        <taxon>Ecdysozoa</taxon>
        <taxon>Arthropoda</taxon>
        <taxon>Hexapoda</taxon>
        <taxon>Insecta</taxon>
        <taxon>Pterygota</taxon>
        <taxon>Neoptera</taxon>
        <taxon>Endopterygota</taxon>
        <taxon>Lepidoptera</taxon>
        <taxon>Glossata</taxon>
        <taxon>Ditrysia</taxon>
        <taxon>Tineoidea</taxon>
        <taxon>Psychidae</taxon>
        <taxon>Oiketicinae</taxon>
        <taxon>Eumeta</taxon>
    </lineage>
</organism>
<evidence type="ECO:0000256" key="1">
    <source>
        <dbReference type="SAM" id="MobiDB-lite"/>
    </source>
</evidence>
<dbReference type="PANTHER" id="PTHR47272:SF1">
    <property type="entry name" value="PIGGYBAC TRANSPOSABLE ELEMENT-DERIVED PROTEIN 3-LIKE"/>
    <property type="match status" value="1"/>
</dbReference>
<protein>
    <recommendedName>
        <fullName evidence="2">PiggyBac transposable element-derived protein domain-containing protein</fullName>
    </recommendedName>
</protein>
<feature type="domain" description="PiggyBac transposable element-derived protein" evidence="2">
    <location>
        <begin position="247"/>
        <end position="323"/>
    </location>
</feature>
<feature type="compositionally biased region" description="Polar residues" evidence="1">
    <location>
        <begin position="1"/>
        <end position="12"/>
    </location>
</feature>
<comment type="caution">
    <text evidence="3">The sequence shown here is derived from an EMBL/GenBank/DDBJ whole genome shotgun (WGS) entry which is preliminary data.</text>
</comment>
<dbReference type="OrthoDB" id="123207at2759"/>
<gene>
    <name evidence="3" type="ORF">EVAR_102060_1</name>
</gene>
<keyword evidence="4" id="KW-1185">Reference proteome</keyword>
<dbReference type="InterPro" id="IPR029526">
    <property type="entry name" value="PGBD"/>
</dbReference>
<accession>A0A4C1TZM2</accession>
<feature type="compositionally biased region" description="Acidic residues" evidence="1">
    <location>
        <begin position="80"/>
        <end position="91"/>
    </location>
</feature>
<dbReference type="Proteomes" id="UP000299102">
    <property type="component" value="Unassembled WGS sequence"/>
</dbReference>
<dbReference type="AlphaFoldDB" id="A0A4C1TZM2"/>
<dbReference type="PANTHER" id="PTHR47272">
    <property type="entry name" value="DDE_TNP_1_7 DOMAIN-CONTAINING PROTEIN"/>
    <property type="match status" value="1"/>
</dbReference>
<sequence>MLRKWTVTQPENSQEDVSNDDVLAHPGMAGTRSGKNLKIKYKEDNPVSPSQCFFSFAEMDPSLFYGSSKHVNTIPGDGVLSDDDLDSDSDPNYEPNSHRARPKKNIIIPESESDCSDNDINPQILQASSTSKKKKNYKKKKDKVTWKNEKIEPFDEKNFKFTGSSDLPDEIKARNTSRTFKFLFTDNLIEIIVHQSNLKSVQTNCQKKNFLQWMSKSFQPNVVTKLSSIILQNLINGVQNQVLSGVSGFSYDFDIFAGEQSDSFPSDAPNLGVSSNVVTRLTSTVPKHQNYKICFDNWFNSPNLQVYLFQNGLLPLGTVRLNRA</sequence>
<dbReference type="Pfam" id="PF13843">
    <property type="entry name" value="DDE_Tnp_1_7"/>
    <property type="match status" value="1"/>
</dbReference>
<evidence type="ECO:0000313" key="4">
    <source>
        <dbReference type="Proteomes" id="UP000299102"/>
    </source>
</evidence>
<feature type="region of interest" description="Disordered" evidence="1">
    <location>
        <begin position="1"/>
        <end position="35"/>
    </location>
</feature>
<name>A0A4C1TZM2_EUMVA</name>